<gene>
    <name evidence="4" type="ORF">C2S53_018716</name>
</gene>
<sequence>MFKSARWRSEKNKVKVEFKLQFHAAKVPQIGGDALMVSVVPADVGKPTVKSDKASVRDGSCFWENPVYETVKFNREPKSGKIHERIYYFVVGTGSSKGGVLGEASIDFSNYAEATKVSLVSLPLKNSKTEAVLNVSIQRMQEAIEQIQREIEETESVKLDYKENSLKSQLDNGDRDGNVKNNSDDVPLNRTASLIAEFNGNRRGSSGSDVTISSSDGSSGVEIPWQPQIKSGSVHQEPAGVLPSLRSNSDAQPAVYEEHQRSQWDWLGNSAHEVSTDDSSGTPREAFLTQNLDESSDVVIEKLKSELAVSSRQAEMSELELQTLRKQIVKESKRGQDLFKELACLKEERDALKGECEKLRASQMRIDETKTKSNLRFEGGESKAIVEELRQELNHAKELNANLRVQLEKTQESNNELILAVKDLDEMLEQKNRETLNLSSGLLAKDSDEKSHQVGHKHQSDDDNDDEEQKALEELVKEHGDTKEAYLLEQQIMDMRSEIEIYKRDKDELEMQMEQLALDYEIMKQENHEMSYKLEQSELQEQLKMQYECTSSYAATHELEMQIEKLENELKRQSNESADALVKISELEAHVKSLEEDIEKQSQGFEADLEALMQSKVEQEQRAIRAEETLRKTRSQNANTAERIQEEFRRLSVQMASTFEANEKLASKALAEGNELRLQKLHLQEVIKRASEEQQSVKSSYENRLRQLASQVRSMTNQIEKMQSENDDKTLQLEHQKKQSEETQRLLSDEILKLKDEIETCMTKNKTLSDDLRSKETLMYELEQMRISTKEMELLVEQGNEERIGLENRITSLKNDAEELQKELNKMRHLLEVKESMVDNLQSELDSLQSQYTEIKHSLSEHELENEDLRKHIFQLKDDLKKKEDALSSMEKKMKDGSGRGTTLDAVKATSKTTKPVPRGSKEMANLKERIKLLEGQIKLKESTLERSSNAFLEKEKDLLDKIEELERRLEVLHQSSIQYENEVEKIAAVRSNKEARNRDEDATSLNCHNDILPDEQECSTDNTRHHDELTNEVASMKERNQLMEAELKDMQERYSEISLKFAEVEGERQQLVMKVRNLKNKKKSSNMA</sequence>
<comment type="caution">
    <text evidence="4">The sequence shown here is derived from an EMBL/GenBank/DDBJ whole genome shotgun (WGS) entry which is preliminary data.</text>
</comment>
<feature type="coiled-coil region" evidence="1">
    <location>
        <begin position="556"/>
        <end position="636"/>
    </location>
</feature>
<dbReference type="PANTHER" id="PTHR34452">
    <property type="entry name" value="MYOSIN HEAVY CHAIN-RELATED PROTEIN"/>
    <property type="match status" value="1"/>
</dbReference>
<dbReference type="Gene3D" id="1.20.5.1700">
    <property type="match status" value="1"/>
</dbReference>
<reference evidence="4 5" key="1">
    <citation type="journal article" date="2021" name="Nat. Commun.">
        <title>Incipient diploidization of the medicinal plant Perilla within 10,000 years.</title>
        <authorList>
            <person name="Zhang Y."/>
            <person name="Shen Q."/>
            <person name="Leng L."/>
            <person name="Zhang D."/>
            <person name="Chen S."/>
            <person name="Shi Y."/>
            <person name="Ning Z."/>
            <person name="Chen S."/>
        </authorList>
    </citation>
    <scope>NUCLEOTIDE SEQUENCE [LARGE SCALE GENOMIC DNA]</scope>
    <source>
        <strain evidence="5">cv. PC099</strain>
    </source>
</reference>
<organism evidence="4 5">
    <name type="scientific">Perilla frutescens var. hirtella</name>
    <name type="common">Perilla citriodora</name>
    <name type="synonym">Perilla setoyensis</name>
    <dbReference type="NCBI Taxonomy" id="608512"/>
    <lineage>
        <taxon>Eukaryota</taxon>
        <taxon>Viridiplantae</taxon>
        <taxon>Streptophyta</taxon>
        <taxon>Embryophyta</taxon>
        <taxon>Tracheophyta</taxon>
        <taxon>Spermatophyta</taxon>
        <taxon>Magnoliopsida</taxon>
        <taxon>eudicotyledons</taxon>
        <taxon>Gunneridae</taxon>
        <taxon>Pentapetalae</taxon>
        <taxon>asterids</taxon>
        <taxon>lamiids</taxon>
        <taxon>Lamiales</taxon>
        <taxon>Lamiaceae</taxon>
        <taxon>Nepetoideae</taxon>
        <taxon>Elsholtzieae</taxon>
        <taxon>Perilla</taxon>
    </lineage>
</organism>
<evidence type="ECO:0000313" key="4">
    <source>
        <dbReference type="EMBL" id="KAH6755035.1"/>
    </source>
</evidence>
<feature type="region of interest" description="Disordered" evidence="2">
    <location>
        <begin position="439"/>
        <end position="469"/>
    </location>
</feature>
<feature type="coiled-coil region" evidence="1">
    <location>
        <begin position="492"/>
        <end position="526"/>
    </location>
</feature>
<dbReference type="Proteomes" id="UP001190926">
    <property type="component" value="Unassembled WGS sequence"/>
</dbReference>
<dbReference type="Pfam" id="PF10358">
    <property type="entry name" value="NT-C2"/>
    <property type="match status" value="1"/>
</dbReference>
<feature type="domain" description="C2 NT-type" evidence="3">
    <location>
        <begin position="6"/>
        <end position="141"/>
    </location>
</feature>
<name>A0AAD4IM59_PERFH</name>
<feature type="coiled-coil region" evidence="1">
    <location>
        <begin position="924"/>
        <end position="983"/>
    </location>
</feature>
<protein>
    <recommendedName>
        <fullName evidence="3">C2 NT-type domain-containing protein</fullName>
    </recommendedName>
</protein>
<keyword evidence="5" id="KW-1185">Reference proteome</keyword>
<accession>A0AAD4IM59</accession>
<feature type="coiled-coil region" evidence="1">
    <location>
        <begin position="1027"/>
        <end position="1082"/>
    </location>
</feature>
<feature type="region of interest" description="Disordered" evidence="2">
    <location>
        <begin position="162"/>
        <end position="261"/>
    </location>
</feature>
<feature type="compositionally biased region" description="Low complexity" evidence="2">
    <location>
        <begin position="204"/>
        <end position="221"/>
    </location>
</feature>
<evidence type="ECO:0000256" key="1">
    <source>
        <dbReference type="SAM" id="Coils"/>
    </source>
</evidence>
<dbReference type="AlphaFoldDB" id="A0AAD4IM59"/>
<evidence type="ECO:0000313" key="5">
    <source>
        <dbReference type="Proteomes" id="UP001190926"/>
    </source>
</evidence>
<keyword evidence="1" id="KW-0175">Coiled coil</keyword>
<feature type="coiled-coil region" evidence="1">
    <location>
        <begin position="698"/>
        <end position="757"/>
    </location>
</feature>
<dbReference type="PROSITE" id="PS51840">
    <property type="entry name" value="C2_NT"/>
    <property type="match status" value="1"/>
</dbReference>
<feature type="coiled-coil region" evidence="1">
    <location>
        <begin position="386"/>
        <end position="434"/>
    </location>
</feature>
<evidence type="ECO:0000256" key="2">
    <source>
        <dbReference type="SAM" id="MobiDB-lite"/>
    </source>
</evidence>
<dbReference type="EMBL" id="SDAM02029645">
    <property type="protein sequence ID" value="KAH6755035.1"/>
    <property type="molecule type" value="Genomic_DNA"/>
</dbReference>
<feature type="coiled-coil region" evidence="1">
    <location>
        <begin position="300"/>
        <end position="362"/>
    </location>
</feature>
<proteinExistence type="predicted"/>
<feature type="coiled-coil region" evidence="1">
    <location>
        <begin position="796"/>
        <end position="893"/>
    </location>
</feature>
<dbReference type="PANTHER" id="PTHR34452:SF7">
    <property type="entry name" value="MYOSIN HEAVY CHAIN-RELATED PROTEIN"/>
    <property type="match status" value="1"/>
</dbReference>
<dbReference type="InterPro" id="IPR019448">
    <property type="entry name" value="NT-C2"/>
</dbReference>
<evidence type="ECO:0000259" key="3">
    <source>
        <dbReference type="PROSITE" id="PS51840"/>
    </source>
</evidence>